<dbReference type="EMBL" id="JACHEH010000003">
    <property type="protein sequence ID" value="MBB6167784.1"/>
    <property type="molecule type" value="Genomic_DNA"/>
</dbReference>
<proteinExistence type="predicted"/>
<feature type="region of interest" description="Disordered" evidence="1">
    <location>
        <begin position="115"/>
        <end position="136"/>
    </location>
</feature>
<organism evidence="2 3">
    <name type="scientific">Chelatococcus composti</name>
    <dbReference type="NCBI Taxonomy" id="1743235"/>
    <lineage>
        <taxon>Bacteria</taxon>
        <taxon>Pseudomonadati</taxon>
        <taxon>Pseudomonadota</taxon>
        <taxon>Alphaproteobacteria</taxon>
        <taxon>Hyphomicrobiales</taxon>
        <taxon>Chelatococcaceae</taxon>
        <taxon>Chelatococcus</taxon>
    </lineage>
</organism>
<gene>
    <name evidence="2" type="ORF">HNQ73_001407</name>
</gene>
<dbReference type="Proteomes" id="UP000588017">
    <property type="component" value="Unassembled WGS sequence"/>
</dbReference>
<sequence>MTGRARAAFGAKCCRLRQFAVYILLFAIGALVLQVPVHAGPGGHAIHQQQAAGTASHCANHHMADDHGADQSAGCANADGSPNLADCCQTCLAAAVLVAPPTVGPPVSGEVFTVVRPDPHDRSPEGILKPPRLIAA</sequence>
<evidence type="ECO:0000313" key="2">
    <source>
        <dbReference type="EMBL" id="MBB6167784.1"/>
    </source>
</evidence>
<dbReference type="RefSeq" id="WP_183333630.1">
    <property type="nucleotide sequence ID" value="NZ_BMHX01000003.1"/>
</dbReference>
<comment type="caution">
    <text evidence="2">The sequence shown here is derived from an EMBL/GenBank/DDBJ whole genome shotgun (WGS) entry which is preliminary data.</text>
</comment>
<protein>
    <recommendedName>
        <fullName evidence="4">DUF2946 domain-containing protein</fullName>
    </recommendedName>
</protein>
<evidence type="ECO:0000256" key="1">
    <source>
        <dbReference type="SAM" id="MobiDB-lite"/>
    </source>
</evidence>
<reference evidence="2 3" key="1">
    <citation type="submission" date="2020-08" db="EMBL/GenBank/DDBJ databases">
        <title>Genomic Encyclopedia of Type Strains, Phase IV (KMG-IV): sequencing the most valuable type-strain genomes for metagenomic binning, comparative biology and taxonomic classification.</title>
        <authorList>
            <person name="Goeker M."/>
        </authorList>
    </citation>
    <scope>NUCLEOTIDE SEQUENCE [LARGE SCALE GENOMIC DNA]</scope>
    <source>
        <strain evidence="2 3">DSM 101465</strain>
    </source>
</reference>
<dbReference type="AlphaFoldDB" id="A0A841KA78"/>
<accession>A0A841KA78</accession>
<evidence type="ECO:0000313" key="3">
    <source>
        <dbReference type="Proteomes" id="UP000588017"/>
    </source>
</evidence>
<evidence type="ECO:0008006" key="4">
    <source>
        <dbReference type="Google" id="ProtNLM"/>
    </source>
</evidence>
<keyword evidence="3" id="KW-1185">Reference proteome</keyword>
<name>A0A841KA78_9HYPH</name>